<dbReference type="EMBL" id="DWWC01000197">
    <property type="protein sequence ID" value="HJC69905.1"/>
    <property type="molecule type" value="Genomic_DNA"/>
</dbReference>
<dbReference type="AlphaFoldDB" id="A0A9D2Q1P1"/>
<sequence length="245" mass="25886">MSILVEDLTVRYGEVTALDGLSVHIAAGEVTGLVGMNGAGKSTLFGAIMGTVPIASGRIRVDDEEPARARRRGAIGYVPQGEAIDTSFPVSVADVVMMGRYGHQGLTRRPRPADRRAVAEALERVELTELARRPIGQLSGGQRRRAFVARGLAQGARTLLLDEPFAGVDKRSEALLVAVLRELAADGCTVLVSSHDLQALPALADTAVLLRRRLLFHGPVVEALEPAMLARAFGLDPLAAGGAAR</sequence>
<dbReference type="CDD" id="cd03235">
    <property type="entry name" value="ABC_Metallic_Cations"/>
    <property type="match status" value="1"/>
</dbReference>
<dbReference type="PANTHER" id="PTHR42734:SF5">
    <property type="entry name" value="IRON TRANSPORT SYSTEM ATP-BINDING PROTEIN HI_0361-RELATED"/>
    <property type="match status" value="1"/>
</dbReference>
<dbReference type="InterPro" id="IPR050153">
    <property type="entry name" value="Metal_Ion_Import_ABC"/>
</dbReference>
<comment type="similarity">
    <text evidence="1">Belongs to the ABC transporter superfamily.</text>
</comment>
<dbReference type="InterPro" id="IPR003593">
    <property type="entry name" value="AAA+_ATPase"/>
</dbReference>
<dbReference type="GO" id="GO:0016887">
    <property type="term" value="F:ATP hydrolysis activity"/>
    <property type="evidence" value="ECO:0007669"/>
    <property type="project" value="InterPro"/>
</dbReference>
<dbReference type="PANTHER" id="PTHR42734">
    <property type="entry name" value="METAL TRANSPORT SYSTEM ATP-BINDING PROTEIN TM_0124-RELATED"/>
    <property type="match status" value="1"/>
</dbReference>
<organism evidence="6 7">
    <name type="scientific">Candidatus Brachybacterium intestinipullorum</name>
    <dbReference type="NCBI Taxonomy" id="2838512"/>
    <lineage>
        <taxon>Bacteria</taxon>
        <taxon>Bacillati</taxon>
        <taxon>Actinomycetota</taxon>
        <taxon>Actinomycetes</taxon>
        <taxon>Micrococcales</taxon>
        <taxon>Dermabacteraceae</taxon>
        <taxon>Brachybacterium</taxon>
    </lineage>
</organism>
<evidence type="ECO:0000256" key="4">
    <source>
        <dbReference type="ARBA" id="ARBA00022840"/>
    </source>
</evidence>
<dbReference type="SMART" id="SM00382">
    <property type="entry name" value="AAA"/>
    <property type="match status" value="1"/>
</dbReference>
<reference evidence="6" key="2">
    <citation type="submission" date="2021-04" db="EMBL/GenBank/DDBJ databases">
        <authorList>
            <person name="Gilroy R."/>
        </authorList>
    </citation>
    <scope>NUCLEOTIDE SEQUENCE</scope>
    <source>
        <strain evidence="6">CHK130-7132</strain>
    </source>
</reference>
<evidence type="ECO:0000256" key="3">
    <source>
        <dbReference type="ARBA" id="ARBA00022741"/>
    </source>
</evidence>
<feature type="domain" description="ABC transporter" evidence="5">
    <location>
        <begin position="3"/>
        <end position="237"/>
    </location>
</feature>
<dbReference type="GO" id="GO:0005524">
    <property type="term" value="F:ATP binding"/>
    <property type="evidence" value="ECO:0007669"/>
    <property type="project" value="UniProtKB-KW"/>
</dbReference>
<gene>
    <name evidence="6" type="ORF">H9932_09555</name>
</gene>
<dbReference type="InterPro" id="IPR017871">
    <property type="entry name" value="ABC_transporter-like_CS"/>
</dbReference>
<dbReference type="Pfam" id="PF00005">
    <property type="entry name" value="ABC_tran"/>
    <property type="match status" value="1"/>
</dbReference>
<proteinExistence type="inferred from homology"/>
<accession>A0A9D2Q1P1</accession>
<evidence type="ECO:0000256" key="2">
    <source>
        <dbReference type="ARBA" id="ARBA00022448"/>
    </source>
</evidence>
<evidence type="ECO:0000313" key="6">
    <source>
        <dbReference type="EMBL" id="HJC69905.1"/>
    </source>
</evidence>
<keyword evidence="4 6" id="KW-0067">ATP-binding</keyword>
<dbReference type="InterPro" id="IPR027417">
    <property type="entry name" value="P-loop_NTPase"/>
</dbReference>
<dbReference type="Proteomes" id="UP000823854">
    <property type="component" value="Unassembled WGS sequence"/>
</dbReference>
<dbReference type="SUPFAM" id="SSF52540">
    <property type="entry name" value="P-loop containing nucleoside triphosphate hydrolases"/>
    <property type="match status" value="1"/>
</dbReference>
<keyword evidence="3" id="KW-0547">Nucleotide-binding</keyword>
<evidence type="ECO:0000256" key="1">
    <source>
        <dbReference type="ARBA" id="ARBA00005417"/>
    </source>
</evidence>
<name>A0A9D2Q1P1_9MICO</name>
<reference evidence="6" key="1">
    <citation type="journal article" date="2021" name="PeerJ">
        <title>Extensive microbial diversity within the chicken gut microbiome revealed by metagenomics and culture.</title>
        <authorList>
            <person name="Gilroy R."/>
            <person name="Ravi A."/>
            <person name="Getino M."/>
            <person name="Pursley I."/>
            <person name="Horton D.L."/>
            <person name="Alikhan N.F."/>
            <person name="Baker D."/>
            <person name="Gharbi K."/>
            <person name="Hall N."/>
            <person name="Watson M."/>
            <person name="Adriaenssens E.M."/>
            <person name="Foster-Nyarko E."/>
            <person name="Jarju S."/>
            <person name="Secka A."/>
            <person name="Antonio M."/>
            <person name="Oren A."/>
            <person name="Chaudhuri R.R."/>
            <person name="La Ragione R."/>
            <person name="Hildebrand F."/>
            <person name="Pallen M.J."/>
        </authorList>
    </citation>
    <scope>NUCLEOTIDE SEQUENCE</scope>
    <source>
        <strain evidence="6">CHK130-7132</strain>
    </source>
</reference>
<dbReference type="Gene3D" id="3.40.50.300">
    <property type="entry name" value="P-loop containing nucleotide triphosphate hydrolases"/>
    <property type="match status" value="1"/>
</dbReference>
<evidence type="ECO:0000259" key="5">
    <source>
        <dbReference type="PROSITE" id="PS50893"/>
    </source>
</evidence>
<comment type="caution">
    <text evidence="6">The sequence shown here is derived from an EMBL/GenBank/DDBJ whole genome shotgun (WGS) entry which is preliminary data.</text>
</comment>
<keyword evidence="2" id="KW-0813">Transport</keyword>
<protein>
    <submittedName>
        <fullName evidence="6">Metal ABC transporter ATP-binding protein</fullName>
    </submittedName>
</protein>
<evidence type="ECO:0000313" key="7">
    <source>
        <dbReference type="Proteomes" id="UP000823854"/>
    </source>
</evidence>
<dbReference type="PROSITE" id="PS50893">
    <property type="entry name" value="ABC_TRANSPORTER_2"/>
    <property type="match status" value="1"/>
</dbReference>
<dbReference type="PROSITE" id="PS00211">
    <property type="entry name" value="ABC_TRANSPORTER_1"/>
    <property type="match status" value="1"/>
</dbReference>
<dbReference type="InterPro" id="IPR003439">
    <property type="entry name" value="ABC_transporter-like_ATP-bd"/>
</dbReference>